<organism evidence="1 2">
    <name type="scientific">Trichostrongylus colubriformis</name>
    <name type="common">Black scour worm</name>
    <dbReference type="NCBI Taxonomy" id="6319"/>
    <lineage>
        <taxon>Eukaryota</taxon>
        <taxon>Metazoa</taxon>
        <taxon>Ecdysozoa</taxon>
        <taxon>Nematoda</taxon>
        <taxon>Chromadorea</taxon>
        <taxon>Rhabditida</taxon>
        <taxon>Rhabditina</taxon>
        <taxon>Rhabditomorpha</taxon>
        <taxon>Strongyloidea</taxon>
        <taxon>Trichostrongylidae</taxon>
        <taxon>Trichostrongylus</taxon>
    </lineage>
</organism>
<keyword evidence="2" id="KW-1185">Reference proteome</keyword>
<accession>A0AAN8IT85</accession>
<dbReference type="EMBL" id="WIXE01001173">
    <property type="protein sequence ID" value="KAK5985934.1"/>
    <property type="molecule type" value="Genomic_DNA"/>
</dbReference>
<evidence type="ECO:0000313" key="1">
    <source>
        <dbReference type="EMBL" id="KAK5985934.1"/>
    </source>
</evidence>
<dbReference type="AlphaFoldDB" id="A0AAN8IT85"/>
<feature type="non-terminal residue" evidence="1">
    <location>
        <position position="120"/>
    </location>
</feature>
<reference evidence="1 2" key="1">
    <citation type="submission" date="2019-10" db="EMBL/GenBank/DDBJ databases">
        <title>Assembly and Annotation for the nematode Trichostrongylus colubriformis.</title>
        <authorList>
            <person name="Martin J."/>
        </authorList>
    </citation>
    <scope>NUCLEOTIDE SEQUENCE [LARGE SCALE GENOMIC DNA]</scope>
    <source>
        <strain evidence="1">G859</strain>
        <tissue evidence="1">Whole worm</tissue>
    </source>
</reference>
<proteinExistence type="predicted"/>
<feature type="non-terminal residue" evidence="1">
    <location>
        <position position="1"/>
    </location>
</feature>
<evidence type="ECO:0000313" key="2">
    <source>
        <dbReference type="Proteomes" id="UP001331761"/>
    </source>
</evidence>
<protein>
    <submittedName>
        <fullName evidence="1">Uncharacterized protein</fullName>
    </submittedName>
</protein>
<gene>
    <name evidence="1" type="ORF">GCK32_018899</name>
</gene>
<dbReference type="Proteomes" id="UP001331761">
    <property type="component" value="Unassembled WGS sequence"/>
</dbReference>
<comment type="caution">
    <text evidence="1">The sequence shown here is derived from an EMBL/GenBank/DDBJ whole genome shotgun (WGS) entry which is preliminary data.</text>
</comment>
<sequence length="120" mass="13594">WRSQKPSPLSGAVLGLVLIHTLRSILSAPVLLPRISSSNPLSPTTALCEKTWLRRLHSHILFTSRKNGNSNHIFLPHSPGSLWSSFSSKALFADRYLPHYFSWYIMTSDNTYVLVDDLMQ</sequence>
<name>A0AAN8IT85_TRICO</name>